<dbReference type="PRINTS" id="PR00038">
    <property type="entry name" value="HTHLUXR"/>
</dbReference>
<dbReference type="InterPro" id="IPR001789">
    <property type="entry name" value="Sig_transdc_resp-reg_receiver"/>
</dbReference>
<proteinExistence type="predicted"/>
<protein>
    <submittedName>
        <fullName evidence="6">Response regulator transcription factor</fullName>
    </submittedName>
</protein>
<dbReference type="InterPro" id="IPR011006">
    <property type="entry name" value="CheY-like_superfamily"/>
</dbReference>
<feature type="domain" description="Response regulatory" evidence="5">
    <location>
        <begin position="5"/>
        <end position="121"/>
    </location>
</feature>
<dbReference type="PROSITE" id="PS00622">
    <property type="entry name" value="HTH_LUXR_1"/>
    <property type="match status" value="1"/>
</dbReference>
<name>A0A937F1I2_9BACT</name>
<feature type="modified residue" description="4-aspartylphosphate" evidence="3">
    <location>
        <position position="56"/>
    </location>
</feature>
<dbReference type="CDD" id="cd06170">
    <property type="entry name" value="LuxR_C_like"/>
    <property type="match status" value="1"/>
</dbReference>
<keyword evidence="2" id="KW-0238">DNA-binding</keyword>
<dbReference type="SUPFAM" id="SSF46894">
    <property type="entry name" value="C-terminal effector domain of the bipartite response regulators"/>
    <property type="match status" value="1"/>
</dbReference>
<evidence type="ECO:0000256" key="2">
    <source>
        <dbReference type="ARBA" id="ARBA00023125"/>
    </source>
</evidence>
<evidence type="ECO:0000313" key="7">
    <source>
        <dbReference type="Proteomes" id="UP000659388"/>
    </source>
</evidence>
<sequence>MTPVKILLVDDHTLMREGIASMLQHIEFVQIVGKVESGEDAINAAQSMQPDIILMDIVMKGMSGIEATRWIKEQNPEIKVILLSSEVSKDYITLGAKAGINGYLPKNVNKEGLVEAIRKVNAGEKYFSPSIMEIVFENFYEQESSNKKPVKKNTDLSNREMEVLEQVALGKSNKEVADALFISVKTVETHKTNILSKLGLKNTAELVKYAIKNNIIEL</sequence>
<organism evidence="6 7">
    <name type="scientific">Fulvivirga sediminis</name>
    <dbReference type="NCBI Taxonomy" id="2803949"/>
    <lineage>
        <taxon>Bacteria</taxon>
        <taxon>Pseudomonadati</taxon>
        <taxon>Bacteroidota</taxon>
        <taxon>Cytophagia</taxon>
        <taxon>Cytophagales</taxon>
        <taxon>Fulvivirgaceae</taxon>
        <taxon>Fulvivirga</taxon>
    </lineage>
</organism>
<dbReference type="PANTHER" id="PTHR43214:SF43">
    <property type="entry name" value="TWO-COMPONENT RESPONSE REGULATOR"/>
    <property type="match status" value="1"/>
</dbReference>
<accession>A0A937F1I2</accession>
<dbReference type="Pfam" id="PF00196">
    <property type="entry name" value="GerE"/>
    <property type="match status" value="1"/>
</dbReference>
<dbReference type="Proteomes" id="UP000659388">
    <property type="component" value="Unassembled WGS sequence"/>
</dbReference>
<dbReference type="CDD" id="cd17535">
    <property type="entry name" value="REC_NarL-like"/>
    <property type="match status" value="1"/>
</dbReference>
<dbReference type="AlphaFoldDB" id="A0A937F1I2"/>
<evidence type="ECO:0000259" key="4">
    <source>
        <dbReference type="PROSITE" id="PS50043"/>
    </source>
</evidence>
<dbReference type="GO" id="GO:0003677">
    <property type="term" value="F:DNA binding"/>
    <property type="evidence" value="ECO:0007669"/>
    <property type="project" value="UniProtKB-KW"/>
</dbReference>
<dbReference type="PROSITE" id="PS50110">
    <property type="entry name" value="RESPONSE_REGULATORY"/>
    <property type="match status" value="1"/>
</dbReference>
<evidence type="ECO:0000256" key="3">
    <source>
        <dbReference type="PROSITE-ProRule" id="PRU00169"/>
    </source>
</evidence>
<dbReference type="SMART" id="SM00448">
    <property type="entry name" value="REC"/>
    <property type="match status" value="1"/>
</dbReference>
<gene>
    <name evidence="6" type="ORF">JL102_00345</name>
</gene>
<evidence type="ECO:0000259" key="5">
    <source>
        <dbReference type="PROSITE" id="PS50110"/>
    </source>
</evidence>
<dbReference type="InterPro" id="IPR000792">
    <property type="entry name" value="Tscrpt_reg_LuxR_C"/>
</dbReference>
<keyword evidence="1 3" id="KW-0597">Phosphoprotein</keyword>
<comment type="caution">
    <text evidence="6">The sequence shown here is derived from an EMBL/GenBank/DDBJ whole genome shotgun (WGS) entry which is preliminary data.</text>
</comment>
<feature type="domain" description="HTH luxR-type" evidence="4">
    <location>
        <begin position="149"/>
        <end position="214"/>
    </location>
</feature>
<dbReference type="RefSeq" id="WP_202241460.1">
    <property type="nucleotide sequence ID" value="NZ_JAESIY010000001.1"/>
</dbReference>
<dbReference type="GO" id="GO:0006355">
    <property type="term" value="P:regulation of DNA-templated transcription"/>
    <property type="evidence" value="ECO:0007669"/>
    <property type="project" value="InterPro"/>
</dbReference>
<dbReference type="PANTHER" id="PTHR43214">
    <property type="entry name" value="TWO-COMPONENT RESPONSE REGULATOR"/>
    <property type="match status" value="1"/>
</dbReference>
<evidence type="ECO:0000256" key="1">
    <source>
        <dbReference type="ARBA" id="ARBA00022553"/>
    </source>
</evidence>
<dbReference type="Gene3D" id="3.40.50.2300">
    <property type="match status" value="1"/>
</dbReference>
<keyword evidence="7" id="KW-1185">Reference proteome</keyword>
<dbReference type="InterPro" id="IPR058245">
    <property type="entry name" value="NreC/VraR/RcsB-like_REC"/>
</dbReference>
<reference evidence="6" key="1">
    <citation type="submission" date="2021-01" db="EMBL/GenBank/DDBJ databases">
        <title>Fulvivirga kasyanovii gen. nov., sp nov., a novel member of the phylum Bacteroidetes isolated from seawater in a mussel farm.</title>
        <authorList>
            <person name="Zhao L.-H."/>
            <person name="Wang Z.-J."/>
        </authorList>
    </citation>
    <scope>NUCLEOTIDE SEQUENCE</scope>
    <source>
        <strain evidence="6">2943</strain>
    </source>
</reference>
<dbReference type="Pfam" id="PF00072">
    <property type="entry name" value="Response_reg"/>
    <property type="match status" value="1"/>
</dbReference>
<dbReference type="SUPFAM" id="SSF52172">
    <property type="entry name" value="CheY-like"/>
    <property type="match status" value="1"/>
</dbReference>
<dbReference type="EMBL" id="JAESIY010000001">
    <property type="protein sequence ID" value="MBL3654561.1"/>
    <property type="molecule type" value="Genomic_DNA"/>
</dbReference>
<dbReference type="GO" id="GO:0000160">
    <property type="term" value="P:phosphorelay signal transduction system"/>
    <property type="evidence" value="ECO:0007669"/>
    <property type="project" value="InterPro"/>
</dbReference>
<dbReference type="PROSITE" id="PS50043">
    <property type="entry name" value="HTH_LUXR_2"/>
    <property type="match status" value="1"/>
</dbReference>
<evidence type="ECO:0000313" key="6">
    <source>
        <dbReference type="EMBL" id="MBL3654561.1"/>
    </source>
</evidence>
<dbReference type="InterPro" id="IPR016032">
    <property type="entry name" value="Sig_transdc_resp-reg_C-effctor"/>
</dbReference>
<dbReference type="InterPro" id="IPR039420">
    <property type="entry name" value="WalR-like"/>
</dbReference>
<dbReference type="SMART" id="SM00421">
    <property type="entry name" value="HTH_LUXR"/>
    <property type="match status" value="1"/>
</dbReference>